<evidence type="ECO:0000313" key="1">
    <source>
        <dbReference type="EMBL" id="KAK4186102.1"/>
    </source>
</evidence>
<evidence type="ECO:0000313" key="2">
    <source>
        <dbReference type="Proteomes" id="UP001302126"/>
    </source>
</evidence>
<comment type="caution">
    <text evidence="1">The sequence shown here is derived from an EMBL/GenBank/DDBJ whole genome shotgun (WGS) entry which is preliminary data.</text>
</comment>
<organism evidence="1 2">
    <name type="scientific">Podospora australis</name>
    <dbReference type="NCBI Taxonomy" id="1536484"/>
    <lineage>
        <taxon>Eukaryota</taxon>
        <taxon>Fungi</taxon>
        <taxon>Dikarya</taxon>
        <taxon>Ascomycota</taxon>
        <taxon>Pezizomycotina</taxon>
        <taxon>Sordariomycetes</taxon>
        <taxon>Sordariomycetidae</taxon>
        <taxon>Sordariales</taxon>
        <taxon>Podosporaceae</taxon>
        <taxon>Podospora</taxon>
    </lineage>
</organism>
<gene>
    <name evidence="1" type="ORF">QBC35DRAFT_475716</name>
</gene>
<name>A0AAN6WTQ7_9PEZI</name>
<reference evidence="1" key="2">
    <citation type="submission" date="2023-05" db="EMBL/GenBank/DDBJ databases">
        <authorList>
            <consortium name="Lawrence Berkeley National Laboratory"/>
            <person name="Steindorff A."/>
            <person name="Hensen N."/>
            <person name="Bonometti L."/>
            <person name="Westerberg I."/>
            <person name="Brannstrom I.O."/>
            <person name="Guillou S."/>
            <person name="Cros-Aarteil S."/>
            <person name="Calhoun S."/>
            <person name="Haridas S."/>
            <person name="Kuo A."/>
            <person name="Mondo S."/>
            <person name="Pangilinan J."/>
            <person name="Riley R."/>
            <person name="Labutti K."/>
            <person name="Andreopoulos B."/>
            <person name="Lipzen A."/>
            <person name="Chen C."/>
            <person name="Yanf M."/>
            <person name="Daum C."/>
            <person name="Ng V."/>
            <person name="Clum A."/>
            <person name="Ohm R."/>
            <person name="Martin F."/>
            <person name="Silar P."/>
            <person name="Natvig D."/>
            <person name="Lalanne C."/>
            <person name="Gautier V."/>
            <person name="Ament-Velasquez S.L."/>
            <person name="Kruys A."/>
            <person name="Hutchinson M.I."/>
            <person name="Powell A.J."/>
            <person name="Barry K."/>
            <person name="Miller A.N."/>
            <person name="Grigoriev I.V."/>
            <person name="Debuchy R."/>
            <person name="Gladieux P."/>
            <person name="Thoren M.H."/>
            <person name="Johannesson H."/>
        </authorList>
    </citation>
    <scope>NUCLEOTIDE SEQUENCE</scope>
    <source>
        <strain evidence="1">PSN309</strain>
    </source>
</reference>
<proteinExistence type="predicted"/>
<sequence>MDEIIYIPPFAPWEQSVLAGIDWATSTLNPRGDQHRLLTPLTKREVEDTLAAFQQQLAQSTISPSETARLRAELRSRNGPIIELEEEEDVSYRKQVKREEVFRRVQDVQKLIADSKQYVVPIKLLKSMQADMFKLLAQGWKEPDDRTEEVYMTDFVSFGQWARPEADREGRSAVHLRVRADPGLFFRTAVSPRPDNVTLTTGWDAIHQVLVDEADAFVTAQQGTPLTDYIKTLVRHAGQPPRAYVLTRTSIHHWQEAAARPNPFAIDPRKDFRTLMRKAAETGAHWLGKTCLEVGMRVVVNPCRGIVPEAILDEAEQTIRDIVPRYYPRAEWQEDGRLNVYSWRSLDGVEHLL</sequence>
<dbReference type="Proteomes" id="UP001302126">
    <property type="component" value="Unassembled WGS sequence"/>
</dbReference>
<reference evidence="1" key="1">
    <citation type="journal article" date="2023" name="Mol. Phylogenet. Evol.">
        <title>Genome-scale phylogeny and comparative genomics of the fungal order Sordariales.</title>
        <authorList>
            <person name="Hensen N."/>
            <person name="Bonometti L."/>
            <person name="Westerberg I."/>
            <person name="Brannstrom I.O."/>
            <person name="Guillou S."/>
            <person name="Cros-Aarteil S."/>
            <person name="Calhoun S."/>
            <person name="Haridas S."/>
            <person name="Kuo A."/>
            <person name="Mondo S."/>
            <person name="Pangilinan J."/>
            <person name="Riley R."/>
            <person name="LaButti K."/>
            <person name="Andreopoulos B."/>
            <person name="Lipzen A."/>
            <person name="Chen C."/>
            <person name="Yan M."/>
            <person name="Daum C."/>
            <person name="Ng V."/>
            <person name="Clum A."/>
            <person name="Steindorff A."/>
            <person name="Ohm R.A."/>
            <person name="Martin F."/>
            <person name="Silar P."/>
            <person name="Natvig D.O."/>
            <person name="Lalanne C."/>
            <person name="Gautier V."/>
            <person name="Ament-Velasquez S.L."/>
            <person name="Kruys A."/>
            <person name="Hutchinson M.I."/>
            <person name="Powell A.J."/>
            <person name="Barry K."/>
            <person name="Miller A.N."/>
            <person name="Grigoriev I.V."/>
            <person name="Debuchy R."/>
            <person name="Gladieux P."/>
            <person name="Hiltunen Thoren M."/>
            <person name="Johannesson H."/>
        </authorList>
    </citation>
    <scope>NUCLEOTIDE SEQUENCE</scope>
    <source>
        <strain evidence="1">PSN309</strain>
    </source>
</reference>
<keyword evidence="2" id="KW-1185">Reference proteome</keyword>
<protein>
    <submittedName>
        <fullName evidence="1">Uncharacterized protein</fullName>
    </submittedName>
</protein>
<accession>A0AAN6WTQ7</accession>
<dbReference type="EMBL" id="MU864431">
    <property type="protein sequence ID" value="KAK4186102.1"/>
    <property type="molecule type" value="Genomic_DNA"/>
</dbReference>
<dbReference type="AlphaFoldDB" id="A0AAN6WTQ7"/>